<keyword evidence="5 6" id="KW-0949">S-adenosyl-L-methionine</keyword>
<evidence type="ECO:0000256" key="4">
    <source>
        <dbReference type="ARBA" id="ARBA00022679"/>
    </source>
</evidence>
<dbReference type="AlphaFoldDB" id="A0A0B2BXG8"/>
<dbReference type="OrthoDB" id="9808773at2"/>
<dbReference type="GO" id="GO:0070043">
    <property type="term" value="F:rRNA (guanine-N7-)-methyltransferase activity"/>
    <property type="evidence" value="ECO:0007669"/>
    <property type="project" value="UniProtKB-UniRule"/>
</dbReference>
<comment type="caution">
    <text evidence="7">The sequence shown here is derived from an EMBL/GenBank/DDBJ whole genome shotgun (WGS) entry which is preliminary data.</text>
</comment>
<dbReference type="PANTHER" id="PTHR31760">
    <property type="entry name" value="S-ADENOSYL-L-METHIONINE-DEPENDENT METHYLTRANSFERASES SUPERFAMILY PROTEIN"/>
    <property type="match status" value="1"/>
</dbReference>
<dbReference type="PANTHER" id="PTHR31760:SF0">
    <property type="entry name" value="S-ADENOSYL-L-METHIONINE-DEPENDENT METHYLTRANSFERASES SUPERFAMILY PROTEIN"/>
    <property type="match status" value="1"/>
</dbReference>
<dbReference type="EMBL" id="JTDN01000002">
    <property type="protein sequence ID" value="KHL24687.1"/>
    <property type="molecule type" value="Genomic_DNA"/>
</dbReference>
<dbReference type="Gene3D" id="3.40.50.150">
    <property type="entry name" value="Vaccinia Virus protein VP39"/>
    <property type="match status" value="1"/>
</dbReference>
<dbReference type="InterPro" id="IPR003682">
    <property type="entry name" value="rRNA_ssu_MeTfrase_G"/>
</dbReference>
<evidence type="ECO:0000313" key="8">
    <source>
        <dbReference type="Proteomes" id="UP000030988"/>
    </source>
</evidence>
<evidence type="ECO:0000256" key="6">
    <source>
        <dbReference type="HAMAP-Rule" id="MF_00074"/>
    </source>
</evidence>
<accession>A0A0B2BXG8</accession>
<proteinExistence type="inferred from homology"/>
<keyword evidence="2 6" id="KW-0698">rRNA processing</keyword>
<dbReference type="InterPro" id="IPR029063">
    <property type="entry name" value="SAM-dependent_MTases_sf"/>
</dbReference>
<dbReference type="RefSeq" id="WP_039097140.1">
    <property type="nucleotide sequence ID" value="NZ_JTDN01000002.1"/>
</dbReference>
<keyword evidence="3 6" id="KW-0489">Methyltransferase</keyword>
<evidence type="ECO:0000256" key="5">
    <source>
        <dbReference type="ARBA" id="ARBA00022691"/>
    </source>
</evidence>
<gene>
    <name evidence="6" type="primary">rsmG</name>
    <name evidence="7" type="ORF">PK98_12135</name>
</gene>
<dbReference type="HAMAP" id="MF_00074">
    <property type="entry name" value="16SrRNA_methyltr_G"/>
    <property type="match status" value="1"/>
</dbReference>
<keyword evidence="4 6" id="KW-0808">Transferase</keyword>
<feature type="binding site" evidence="6">
    <location>
        <position position="80"/>
    </location>
    <ligand>
        <name>S-adenosyl-L-methionine</name>
        <dbReference type="ChEBI" id="CHEBI:59789"/>
    </ligand>
</feature>
<comment type="subcellular location">
    <subcellularLocation>
        <location evidence="6">Cytoplasm</location>
    </subcellularLocation>
</comment>
<dbReference type="Proteomes" id="UP000030988">
    <property type="component" value="Unassembled WGS sequence"/>
</dbReference>
<comment type="caution">
    <text evidence="6">Lacks conserved residue(s) required for the propagation of feature annotation.</text>
</comment>
<sequence>MIIDETTARAFCASHLHTAGVAKLDLLATLLTEENQRQNLVADASLAAVWQRHFADSLQLLQHAPAGQGVWLDLGTGAGFPGLPIALSQPQRTVVLVESRKRRVEWLTAAVATLRLDNVRIIGAKLEKADTVSAEVISARAFAPLARLLPLARRFSSPSTTWLLPKGRSAVQELAEQSAVVQQMFHVEHSITDAEAGILVGQGVPAT</sequence>
<evidence type="ECO:0000256" key="1">
    <source>
        <dbReference type="ARBA" id="ARBA00022490"/>
    </source>
</evidence>
<reference evidence="7 8" key="1">
    <citation type="submission" date="2014-11" db="EMBL/GenBank/DDBJ databases">
        <title>Draft genome sequence of Kirrobacter mercurialis.</title>
        <authorList>
            <person name="Coil D.A."/>
            <person name="Eisen J.A."/>
        </authorList>
    </citation>
    <scope>NUCLEOTIDE SEQUENCE [LARGE SCALE GENOMIC DNA]</scope>
    <source>
        <strain evidence="7 8">Coronado</strain>
    </source>
</reference>
<keyword evidence="8" id="KW-1185">Reference proteome</keyword>
<dbReference type="Pfam" id="PF02527">
    <property type="entry name" value="GidB"/>
    <property type="match status" value="1"/>
</dbReference>
<dbReference type="EC" id="2.1.1.170" evidence="6"/>
<dbReference type="STRING" id="1572751.PK98_12135"/>
<feature type="binding site" evidence="6">
    <location>
        <begin position="126"/>
        <end position="127"/>
    </location>
    <ligand>
        <name>S-adenosyl-L-methionine</name>
        <dbReference type="ChEBI" id="CHEBI:59789"/>
    </ligand>
</feature>
<comment type="catalytic activity">
    <reaction evidence="6">
        <text>guanosine(527) in 16S rRNA + S-adenosyl-L-methionine = N(7)-methylguanosine(527) in 16S rRNA + S-adenosyl-L-homocysteine</text>
        <dbReference type="Rhea" id="RHEA:42732"/>
        <dbReference type="Rhea" id="RHEA-COMP:10209"/>
        <dbReference type="Rhea" id="RHEA-COMP:10210"/>
        <dbReference type="ChEBI" id="CHEBI:57856"/>
        <dbReference type="ChEBI" id="CHEBI:59789"/>
        <dbReference type="ChEBI" id="CHEBI:74269"/>
        <dbReference type="ChEBI" id="CHEBI:74480"/>
        <dbReference type="EC" id="2.1.1.170"/>
    </reaction>
</comment>
<protein>
    <recommendedName>
        <fullName evidence="6">Ribosomal RNA small subunit methyltransferase G</fullName>
        <ecNumber evidence="6">2.1.1.170</ecNumber>
    </recommendedName>
    <alternativeName>
        <fullName evidence="6">16S rRNA 7-methylguanosine methyltransferase</fullName>
        <shortName evidence="6">16S rRNA m7G methyltransferase</shortName>
    </alternativeName>
</protein>
<dbReference type="SUPFAM" id="SSF53335">
    <property type="entry name" value="S-adenosyl-L-methionine-dependent methyltransferases"/>
    <property type="match status" value="1"/>
</dbReference>
<feature type="binding site" evidence="6">
    <location>
        <position position="75"/>
    </location>
    <ligand>
        <name>S-adenosyl-L-methionine</name>
        <dbReference type="ChEBI" id="CHEBI:59789"/>
    </ligand>
</feature>
<evidence type="ECO:0000313" key="7">
    <source>
        <dbReference type="EMBL" id="KHL24687.1"/>
    </source>
</evidence>
<name>A0A0B2BXG8_9SPHN</name>
<dbReference type="GO" id="GO:0005829">
    <property type="term" value="C:cytosol"/>
    <property type="evidence" value="ECO:0007669"/>
    <property type="project" value="TreeGrafter"/>
</dbReference>
<comment type="function">
    <text evidence="6">Specifically methylates the N7 position of guanine in position 527 of 16S rRNA.</text>
</comment>
<feature type="binding site" evidence="6">
    <location>
        <position position="140"/>
    </location>
    <ligand>
        <name>S-adenosyl-L-methionine</name>
        <dbReference type="ChEBI" id="CHEBI:59789"/>
    </ligand>
</feature>
<comment type="similarity">
    <text evidence="6">Belongs to the methyltransferase superfamily. RNA methyltransferase RsmG family.</text>
</comment>
<organism evidence="7 8">
    <name type="scientific">Croceibacterium mercuriale</name>
    <dbReference type="NCBI Taxonomy" id="1572751"/>
    <lineage>
        <taxon>Bacteria</taxon>
        <taxon>Pseudomonadati</taxon>
        <taxon>Pseudomonadota</taxon>
        <taxon>Alphaproteobacteria</taxon>
        <taxon>Sphingomonadales</taxon>
        <taxon>Erythrobacteraceae</taxon>
        <taxon>Croceibacterium</taxon>
    </lineage>
</organism>
<dbReference type="NCBIfam" id="TIGR00138">
    <property type="entry name" value="rsmG_gidB"/>
    <property type="match status" value="1"/>
</dbReference>
<evidence type="ECO:0000256" key="3">
    <source>
        <dbReference type="ARBA" id="ARBA00022603"/>
    </source>
</evidence>
<evidence type="ECO:0000256" key="2">
    <source>
        <dbReference type="ARBA" id="ARBA00022552"/>
    </source>
</evidence>
<keyword evidence="1 6" id="KW-0963">Cytoplasm</keyword>